<keyword evidence="10" id="KW-1185">Reference proteome</keyword>
<feature type="transmembrane region" description="Helical" evidence="8">
    <location>
        <begin position="74"/>
        <end position="93"/>
    </location>
</feature>
<dbReference type="AlphaFoldDB" id="A0A1X7NUV3"/>
<evidence type="ECO:0000256" key="4">
    <source>
        <dbReference type="ARBA" id="ARBA00022475"/>
    </source>
</evidence>
<evidence type="ECO:0000256" key="5">
    <source>
        <dbReference type="ARBA" id="ARBA00022692"/>
    </source>
</evidence>
<keyword evidence="4" id="KW-1003">Cell membrane</keyword>
<dbReference type="InterPro" id="IPR037294">
    <property type="entry name" value="ABC_BtuC-like"/>
</dbReference>
<evidence type="ECO:0000313" key="10">
    <source>
        <dbReference type="Proteomes" id="UP000193711"/>
    </source>
</evidence>
<feature type="transmembrane region" description="Helical" evidence="8">
    <location>
        <begin position="284"/>
        <end position="303"/>
    </location>
</feature>
<feature type="transmembrane region" description="Helical" evidence="8">
    <location>
        <begin position="99"/>
        <end position="117"/>
    </location>
</feature>
<evidence type="ECO:0000256" key="1">
    <source>
        <dbReference type="ARBA" id="ARBA00004651"/>
    </source>
</evidence>
<dbReference type="Gene3D" id="1.10.3470.10">
    <property type="entry name" value="ABC transporter involved in vitamin B12 uptake, BtuC"/>
    <property type="match status" value="1"/>
</dbReference>
<evidence type="ECO:0000256" key="8">
    <source>
        <dbReference type="SAM" id="Phobius"/>
    </source>
</evidence>
<organism evidence="9 10">
    <name type="scientific">Rathayibacter oskolensis</name>
    <dbReference type="NCBI Taxonomy" id="1891671"/>
    <lineage>
        <taxon>Bacteria</taxon>
        <taxon>Bacillati</taxon>
        <taxon>Actinomycetota</taxon>
        <taxon>Actinomycetes</taxon>
        <taxon>Micrococcales</taxon>
        <taxon>Microbacteriaceae</taxon>
        <taxon>Rathayibacter</taxon>
    </lineage>
</organism>
<feature type="transmembrane region" description="Helical" evidence="8">
    <location>
        <begin position="126"/>
        <end position="148"/>
    </location>
</feature>
<keyword evidence="3" id="KW-0813">Transport</keyword>
<feature type="transmembrane region" description="Helical" evidence="8">
    <location>
        <begin position="212"/>
        <end position="245"/>
    </location>
</feature>
<dbReference type="CDD" id="cd06550">
    <property type="entry name" value="TM_ABC_iron-siderophores_like"/>
    <property type="match status" value="1"/>
</dbReference>
<name>A0A1X7NUV3_9MICO</name>
<sequence length="312" mass="32410">MTPRALIVAGTALVAALATLSLFLGVAELDAFVLVESRLPRTLALLLAGSAFAVIGLILQLLTRNRLVEPGTTGATDAATLALLAILLLAPDLPMWSKAALASVGALAGVLGFLALARRIPSRSSVLVPVVGILYAGVIGAATTFLAYRTDTQQELLNWGIGDFSGILRGRYEMLYVAAAAAAVAWIVADRFTVAALGEDTARGLGLDTRAVMLIGVVVIAVVTGVMIVVTGALPFLGLIVPNLVSRMVGDSMRRSVPLVALLGAALVLACDIIGRTVRFPFELPISLVMGIVGGLVFLRLLIGPSRRRTVP</sequence>
<keyword evidence="7 8" id="KW-0472">Membrane</keyword>
<dbReference type="PANTHER" id="PTHR30472:SF27">
    <property type="entry name" value="PETROBACTIN IMPORT SYSTEM PERMEASE PROTEIN YCLN"/>
    <property type="match status" value="1"/>
</dbReference>
<dbReference type="SUPFAM" id="SSF81345">
    <property type="entry name" value="ABC transporter involved in vitamin B12 uptake, BtuC"/>
    <property type="match status" value="1"/>
</dbReference>
<feature type="transmembrane region" description="Helical" evidence="8">
    <location>
        <begin position="43"/>
        <end position="62"/>
    </location>
</feature>
<comment type="similarity">
    <text evidence="2">Belongs to the binding-protein-dependent transport system permease family. FecCD subfamily.</text>
</comment>
<dbReference type="RefSeq" id="WP_208856921.1">
    <property type="nucleotide sequence ID" value="NZ_FXBM01000002.1"/>
</dbReference>
<keyword evidence="5 8" id="KW-0812">Transmembrane</keyword>
<evidence type="ECO:0000256" key="3">
    <source>
        <dbReference type="ARBA" id="ARBA00022448"/>
    </source>
</evidence>
<dbReference type="Proteomes" id="UP000193711">
    <property type="component" value="Unassembled WGS sequence"/>
</dbReference>
<dbReference type="STRING" id="1891671.SAMN06295885_1850"/>
<evidence type="ECO:0000313" key="9">
    <source>
        <dbReference type="EMBL" id="SMH41971.1"/>
    </source>
</evidence>
<dbReference type="Pfam" id="PF01032">
    <property type="entry name" value="FecCD"/>
    <property type="match status" value="1"/>
</dbReference>
<reference evidence="10" key="1">
    <citation type="submission" date="2017-04" db="EMBL/GenBank/DDBJ databases">
        <authorList>
            <person name="Varghese N."/>
            <person name="Submissions S."/>
        </authorList>
    </citation>
    <scope>NUCLEOTIDE SEQUENCE [LARGE SCALE GENOMIC DNA]</scope>
    <source>
        <strain evidence="10">VKM Ac-2121</strain>
    </source>
</reference>
<comment type="subcellular location">
    <subcellularLocation>
        <location evidence="1">Cell membrane</location>
        <topology evidence="1">Multi-pass membrane protein</topology>
    </subcellularLocation>
</comment>
<evidence type="ECO:0000256" key="2">
    <source>
        <dbReference type="ARBA" id="ARBA00007935"/>
    </source>
</evidence>
<accession>A0A1X7NUV3</accession>
<dbReference type="InterPro" id="IPR000522">
    <property type="entry name" value="ABC_transptr_permease_BtuC"/>
</dbReference>
<dbReference type="GO" id="GO:0005886">
    <property type="term" value="C:plasma membrane"/>
    <property type="evidence" value="ECO:0007669"/>
    <property type="project" value="UniProtKB-SubCell"/>
</dbReference>
<evidence type="ECO:0000256" key="6">
    <source>
        <dbReference type="ARBA" id="ARBA00022989"/>
    </source>
</evidence>
<dbReference type="EMBL" id="FXBM01000002">
    <property type="protein sequence ID" value="SMH41971.1"/>
    <property type="molecule type" value="Genomic_DNA"/>
</dbReference>
<evidence type="ECO:0000256" key="7">
    <source>
        <dbReference type="ARBA" id="ARBA00023136"/>
    </source>
</evidence>
<dbReference type="GO" id="GO:0033214">
    <property type="term" value="P:siderophore-iron import into cell"/>
    <property type="evidence" value="ECO:0007669"/>
    <property type="project" value="TreeGrafter"/>
</dbReference>
<dbReference type="PANTHER" id="PTHR30472">
    <property type="entry name" value="FERRIC ENTEROBACTIN TRANSPORT SYSTEM PERMEASE PROTEIN"/>
    <property type="match status" value="1"/>
</dbReference>
<protein>
    <submittedName>
        <fullName evidence="9">Iron complex transport system permease protein</fullName>
    </submittedName>
</protein>
<gene>
    <name evidence="9" type="ORF">SAMN06295885_1850</name>
</gene>
<keyword evidence="6 8" id="KW-1133">Transmembrane helix</keyword>
<feature type="transmembrane region" description="Helical" evidence="8">
    <location>
        <begin position="257"/>
        <end position="278"/>
    </location>
</feature>
<proteinExistence type="inferred from homology"/>
<dbReference type="GO" id="GO:0022857">
    <property type="term" value="F:transmembrane transporter activity"/>
    <property type="evidence" value="ECO:0007669"/>
    <property type="project" value="InterPro"/>
</dbReference>